<dbReference type="Proteomes" id="UP000535543">
    <property type="component" value="Unassembled WGS sequence"/>
</dbReference>
<dbReference type="AlphaFoldDB" id="A0A848KL23"/>
<dbReference type="Pfam" id="PF01738">
    <property type="entry name" value="DLH"/>
    <property type="match status" value="1"/>
</dbReference>
<reference evidence="2 3" key="1">
    <citation type="submission" date="2019-05" db="EMBL/GenBank/DDBJ databases">
        <authorList>
            <person name="Lee S.D."/>
        </authorList>
    </citation>
    <scope>NUCLEOTIDE SEQUENCE [LARGE SCALE GENOMIC DNA]</scope>
    <source>
        <strain evidence="2 3">YC2-7</strain>
    </source>
</reference>
<dbReference type="SUPFAM" id="SSF53474">
    <property type="entry name" value="alpha/beta-Hydrolases"/>
    <property type="match status" value="1"/>
</dbReference>
<dbReference type="InterPro" id="IPR002925">
    <property type="entry name" value="Dienelactn_hydro"/>
</dbReference>
<comment type="caution">
    <text evidence="2">The sequence shown here is derived from an EMBL/GenBank/DDBJ whole genome shotgun (WGS) entry which is preliminary data.</text>
</comment>
<keyword evidence="2" id="KW-0378">Hydrolase</keyword>
<evidence type="ECO:0000313" key="2">
    <source>
        <dbReference type="EMBL" id="NMN98536.1"/>
    </source>
</evidence>
<accession>A0A848KL23</accession>
<dbReference type="EMBL" id="VCQU01000011">
    <property type="protein sequence ID" value="NMN98536.1"/>
    <property type="molecule type" value="Genomic_DNA"/>
</dbReference>
<keyword evidence="3" id="KW-1185">Reference proteome</keyword>
<dbReference type="InterPro" id="IPR029058">
    <property type="entry name" value="AB_hydrolase_fold"/>
</dbReference>
<proteinExistence type="predicted"/>
<dbReference type="GO" id="GO:0016787">
    <property type="term" value="F:hydrolase activity"/>
    <property type="evidence" value="ECO:0007669"/>
    <property type="project" value="UniProtKB-KW"/>
</dbReference>
<organism evidence="2 3">
    <name type="scientific">Antrihabitans stalactiti</name>
    <dbReference type="NCBI Taxonomy" id="2584121"/>
    <lineage>
        <taxon>Bacteria</taxon>
        <taxon>Bacillati</taxon>
        <taxon>Actinomycetota</taxon>
        <taxon>Actinomycetes</taxon>
        <taxon>Mycobacteriales</taxon>
        <taxon>Nocardiaceae</taxon>
        <taxon>Antrihabitans</taxon>
    </lineage>
</organism>
<reference evidence="2 3" key="2">
    <citation type="submission" date="2020-06" db="EMBL/GenBank/DDBJ databases">
        <title>Antribacter stalactiti gen. nov., sp. nov., a new member of the family Nacardiaceae isolated from a cave.</title>
        <authorList>
            <person name="Kim I.S."/>
        </authorList>
    </citation>
    <scope>NUCLEOTIDE SEQUENCE [LARGE SCALE GENOMIC DNA]</scope>
    <source>
        <strain evidence="2 3">YC2-7</strain>
    </source>
</reference>
<dbReference type="PANTHER" id="PTHR47562:SF2">
    <property type="entry name" value="CARBOXYMETHYLENEBUTENOLIDASE-RELATED"/>
    <property type="match status" value="1"/>
</dbReference>
<protein>
    <submittedName>
        <fullName evidence="2">Dienelactone hydrolase family protein</fullName>
    </submittedName>
</protein>
<sequence>MILAPEAHVDVDTPTGPMRTYILYPAAPGKYPGVVFYSEIFQVTGPIRRMAAYLAGHGYVVAVPEIFHELEGEPGVVLEYDQAGADRGNAHKFTKTLASYDGDARAALDLLASHESCSGALGAMGICIGGHLAWRTAFQPDVKATACFYATDIHSHTLGEGRNDDTITRFADIQGELLAIWGRQDPHIPREGREQIHTALEDAGATFTWHEVNGQHAFLRDEGARYDAELATQCLGLALDLFHRVLR</sequence>
<evidence type="ECO:0000313" key="3">
    <source>
        <dbReference type="Proteomes" id="UP000535543"/>
    </source>
</evidence>
<name>A0A848KL23_9NOCA</name>
<dbReference type="PANTHER" id="PTHR47562">
    <property type="match status" value="1"/>
</dbReference>
<gene>
    <name evidence="2" type="ORF">FGL95_26225</name>
</gene>
<dbReference type="RefSeq" id="WP_169592998.1">
    <property type="nucleotide sequence ID" value="NZ_VCQU01000011.1"/>
</dbReference>
<evidence type="ECO:0000259" key="1">
    <source>
        <dbReference type="Pfam" id="PF01738"/>
    </source>
</evidence>
<dbReference type="Gene3D" id="3.40.50.1820">
    <property type="entry name" value="alpha/beta hydrolase"/>
    <property type="match status" value="1"/>
</dbReference>
<feature type="domain" description="Dienelactone hydrolase" evidence="1">
    <location>
        <begin position="18"/>
        <end position="245"/>
    </location>
</feature>